<sequence length="110" mass="12636">MLKVSLGSFFTIIFLLVLLFFLFFQYFGLHSYDEIASSKLKMDILIIKDEVQEFISKEGRFPKSIVEIESSSQKKIPKCALTDKSYIFKISGKNMTLVCGDSYESINIKI</sequence>
<feature type="transmembrane region" description="Helical" evidence="1">
    <location>
        <begin position="6"/>
        <end position="29"/>
    </location>
</feature>
<gene>
    <name evidence="2" type="ORF">N475_25965</name>
</gene>
<name>A0A166ZHW2_9GAMM</name>
<dbReference type="PATRIC" id="fig|1365250.3.peg.573"/>
<evidence type="ECO:0000313" key="3">
    <source>
        <dbReference type="Proteomes" id="UP000076643"/>
    </source>
</evidence>
<evidence type="ECO:0000256" key="1">
    <source>
        <dbReference type="SAM" id="Phobius"/>
    </source>
</evidence>
<keyword evidence="3" id="KW-1185">Reference proteome</keyword>
<evidence type="ECO:0000313" key="2">
    <source>
        <dbReference type="EMBL" id="KZN44332.1"/>
    </source>
</evidence>
<organism evidence="2 3">
    <name type="scientific">Pseudoalteromonas luteoviolacea DSM 6061</name>
    <dbReference type="NCBI Taxonomy" id="1365250"/>
    <lineage>
        <taxon>Bacteria</taxon>
        <taxon>Pseudomonadati</taxon>
        <taxon>Pseudomonadota</taxon>
        <taxon>Gammaproteobacteria</taxon>
        <taxon>Alteromonadales</taxon>
        <taxon>Pseudoalteromonadaceae</taxon>
        <taxon>Pseudoalteromonas</taxon>
    </lineage>
</organism>
<comment type="caution">
    <text evidence="2">The sequence shown here is derived from an EMBL/GenBank/DDBJ whole genome shotgun (WGS) entry which is preliminary data.</text>
</comment>
<accession>A0A166ZHW2</accession>
<protein>
    <recommendedName>
        <fullName evidence="4">Type II secretion system protein GspG C-terminal domain-containing protein</fullName>
    </recommendedName>
</protein>
<dbReference type="Proteomes" id="UP000076643">
    <property type="component" value="Unassembled WGS sequence"/>
</dbReference>
<proteinExistence type="predicted"/>
<dbReference type="RefSeq" id="WP_063355650.1">
    <property type="nucleotide sequence ID" value="NZ_AQHB01000010.1"/>
</dbReference>
<reference evidence="2 3" key="1">
    <citation type="submission" date="2013-07" db="EMBL/GenBank/DDBJ databases">
        <title>Comparative Genomic and Metabolomic Analysis of Twelve Strains of Pseudoalteromonas luteoviolacea.</title>
        <authorList>
            <person name="Vynne N.G."/>
            <person name="Mansson M."/>
            <person name="Gram L."/>
        </authorList>
    </citation>
    <scope>NUCLEOTIDE SEQUENCE [LARGE SCALE GENOMIC DNA]</scope>
    <source>
        <strain evidence="2 3">DSM 6061</strain>
    </source>
</reference>
<dbReference type="EMBL" id="AUYB01000062">
    <property type="protein sequence ID" value="KZN44332.1"/>
    <property type="molecule type" value="Genomic_DNA"/>
</dbReference>
<dbReference type="AlphaFoldDB" id="A0A166ZHW2"/>
<keyword evidence="1" id="KW-1133">Transmembrane helix</keyword>
<keyword evidence="1" id="KW-0472">Membrane</keyword>
<keyword evidence="1" id="KW-0812">Transmembrane</keyword>
<evidence type="ECO:0008006" key="4">
    <source>
        <dbReference type="Google" id="ProtNLM"/>
    </source>
</evidence>